<dbReference type="AlphaFoldDB" id="B3SBG5"/>
<proteinExistence type="predicted"/>
<dbReference type="InterPro" id="IPR019734">
    <property type="entry name" value="TPR_rpt"/>
</dbReference>
<evidence type="ECO:0000256" key="3">
    <source>
        <dbReference type="PROSITE-ProRule" id="PRU00339"/>
    </source>
</evidence>
<dbReference type="PROSITE" id="PS50293">
    <property type="entry name" value="TPR_REGION"/>
    <property type="match status" value="1"/>
</dbReference>
<evidence type="ECO:0008006" key="6">
    <source>
        <dbReference type="Google" id="ProtNLM"/>
    </source>
</evidence>
<reference evidence="4 5" key="1">
    <citation type="journal article" date="2008" name="Nature">
        <title>The Trichoplax genome and the nature of placozoans.</title>
        <authorList>
            <person name="Srivastava M."/>
            <person name="Begovic E."/>
            <person name="Chapman J."/>
            <person name="Putnam N.H."/>
            <person name="Hellsten U."/>
            <person name="Kawashima T."/>
            <person name="Kuo A."/>
            <person name="Mitros T."/>
            <person name="Salamov A."/>
            <person name="Carpenter M.L."/>
            <person name="Signorovitch A.Y."/>
            <person name="Moreno M.A."/>
            <person name="Kamm K."/>
            <person name="Grimwood J."/>
            <person name="Schmutz J."/>
            <person name="Shapiro H."/>
            <person name="Grigoriev I.V."/>
            <person name="Buss L.W."/>
            <person name="Schierwater B."/>
            <person name="Dellaporta S.L."/>
            <person name="Rokhsar D.S."/>
        </authorList>
    </citation>
    <scope>NUCLEOTIDE SEQUENCE [LARGE SCALE GENOMIC DNA]</scope>
    <source>
        <strain evidence="4 5">Grell-BS-1999</strain>
    </source>
</reference>
<dbReference type="HOGENOM" id="CLU_500921_0_0_1"/>
<dbReference type="InterPro" id="IPR011990">
    <property type="entry name" value="TPR-like_helical_dom_sf"/>
</dbReference>
<dbReference type="Proteomes" id="UP000009022">
    <property type="component" value="Unassembled WGS sequence"/>
</dbReference>
<organism evidence="4 5">
    <name type="scientific">Trichoplax adhaerens</name>
    <name type="common">Trichoplax reptans</name>
    <dbReference type="NCBI Taxonomy" id="10228"/>
    <lineage>
        <taxon>Eukaryota</taxon>
        <taxon>Metazoa</taxon>
        <taxon>Placozoa</taxon>
        <taxon>Uniplacotomia</taxon>
        <taxon>Trichoplacea</taxon>
        <taxon>Trichoplacidae</taxon>
        <taxon>Trichoplax</taxon>
    </lineage>
</organism>
<dbReference type="InParanoid" id="B3SBG5"/>
<accession>B3SBG5</accession>
<dbReference type="PANTHER" id="PTHR45641">
    <property type="entry name" value="TETRATRICOPEPTIDE REPEAT PROTEIN (AFU_ORTHOLOGUE AFUA_6G03870)"/>
    <property type="match status" value="1"/>
</dbReference>
<dbReference type="KEGG" id="tad:TRIADDRAFT_61610"/>
<feature type="repeat" description="TPR" evidence="3">
    <location>
        <begin position="100"/>
        <end position="133"/>
    </location>
</feature>
<dbReference type="PROSITE" id="PS50005">
    <property type="entry name" value="TPR"/>
    <property type="match status" value="2"/>
</dbReference>
<dbReference type="CTD" id="6758802"/>
<gene>
    <name evidence="4" type="ORF">TRIADDRAFT_61610</name>
</gene>
<feature type="repeat" description="TPR" evidence="3">
    <location>
        <begin position="224"/>
        <end position="257"/>
    </location>
</feature>
<dbReference type="Pfam" id="PF13181">
    <property type="entry name" value="TPR_8"/>
    <property type="match status" value="1"/>
</dbReference>
<keyword evidence="5" id="KW-1185">Reference proteome</keyword>
<dbReference type="SUPFAM" id="SSF48452">
    <property type="entry name" value="TPR-like"/>
    <property type="match status" value="2"/>
</dbReference>
<keyword evidence="1" id="KW-0677">Repeat</keyword>
<dbReference type="Gene3D" id="1.25.40.10">
    <property type="entry name" value="Tetratricopeptide repeat domain"/>
    <property type="match status" value="3"/>
</dbReference>
<evidence type="ECO:0000313" key="5">
    <source>
        <dbReference type="Proteomes" id="UP000009022"/>
    </source>
</evidence>
<evidence type="ECO:0000313" key="4">
    <source>
        <dbReference type="EMBL" id="EDV19999.1"/>
    </source>
</evidence>
<dbReference type="PANTHER" id="PTHR45641:SF1">
    <property type="entry name" value="AAA+ ATPASE DOMAIN-CONTAINING PROTEIN"/>
    <property type="match status" value="1"/>
</dbReference>
<dbReference type="EMBL" id="DS985264">
    <property type="protein sequence ID" value="EDV19999.1"/>
    <property type="molecule type" value="Genomic_DNA"/>
</dbReference>
<evidence type="ECO:0000256" key="2">
    <source>
        <dbReference type="ARBA" id="ARBA00022803"/>
    </source>
</evidence>
<protein>
    <recommendedName>
        <fullName evidence="6">MalT-like TPR region domain-containing protein</fullName>
    </recommendedName>
</protein>
<keyword evidence="2 3" id="KW-0802">TPR repeat</keyword>
<sequence>MDDMLSNEQLLTSKLDQAELCYDNGSYNDAITSYDQANKQIQEKFMYDYLDDKDYIRLTCRSWIGLMKSKFQLHLLDEAKKDFSEKISHFLNKSPSSLLAEAYYIMGNVYIKNGEYNSAFDHFKAAIQFLNSNEEDDLLTLAQYGKASIYMLRKEFENARSVFLKLLAKQLRIIQNSIEKTAKRVTLLDLSDNELLLSESYANRILQKLNSSLSAKMKKTVKFALLYDTIGKVFYMQGDYLGAINYFMKSYNIKKNRFKENSWHRADSVEYLGNAYFASDQLDNAKKYFKIIQKIIKNTGFVDYQLQAKINNILGEICFRTRKTTLRNDKKDPLKESIKYFEEAVKFAKDKKGDKIELSKAYYGIGKAKLGSSQFEAAKKHLEASMKILKGISSHHRLLIADIRDQIAELYWLRQEIDTSIKEYKESLQFRKDICDEYDIDFVRSYYSETRWEKYISRNDRILIDLNKKKLCNEIDEVYAKLNKMYNLFSNHTKSFENHQTAAHHQKCLKGQNMENFKWLNDEIDKIDAAKKRSLEPNPHKSIH</sequence>
<dbReference type="RefSeq" id="XP_002117589.1">
    <property type="nucleotide sequence ID" value="XM_002117553.1"/>
</dbReference>
<dbReference type="PhylomeDB" id="B3SBG5"/>
<dbReference type="SMART" id="SM00028">
    <property type="entry name" value="TPR"/>
    <property type="match status" value="7"/>
</dbReference>
<dbReference type="GeneID" id="6758802"/>
<name>B3SBG5_TRIAD</name>
<evidence type="ECO:0000256" key="1">
    <source>
        <dbReference type="ARBA" id="ARBA00022737"/>
    </source>
</evidence>